<feature type="transmembrane region" description="Helical" evidence="1">
    <location>
        <begin position="113"/>
        <end position="131"/>
    </location>
</feature>
<name>A0ABW7Q3W1_9MICO</name>
<keyword evidence="1" id="KW-1133">Transmembrane helix</keyword>
<keyword evidence="4" id="KW-1185">Reference proteome</keyword>
<keyword evidence="1" id="KW-0472">Membrane</keyword>
<accession>A0ABW7Q3W1</accession>
<organism evidence="3 4">
    <name type="scientific">Microbacterium alkaliflavum</name>
    <dbReference type="NCBI Taxonomy" id="3248839"/>
    <lineage>
        <taxon>Bacteria</taxon>
        <taxon>Bacillati</taxon>
        <taxon>Actinomycetota</taxon>
        <taxon>Actinomycetes</taxon>
        <taxon>Micrococcales</taxon>
        <taxon>Microbacteriaceae</taxon>
        <taxon>Microbacterium</taxon>
    </lineage>
</organism>
<dbReference type="Proteomes" id="UP001610861">
    <property type="component" value="Unassembled WGS sequence"/>
</dbReference>
<feature type="transmembrane region" description="Helical" evidence="1">
    <location>
        <begin position="55"/>
        <end position="74"/>
    </location>
</feature>
<keyword evidence="1" id="KW-0812">Transmembrane</keyword>
<dbReference type="PANTHER" id="PTHR43139:SF52">
    <property type="entry name" value="SI:DKEY-122A22.2"/>
    <property type="match status" value="1"/>
</dbReference>
<dbReference type="SUPFAM" id="SSF53474">
    <property type="entry name" value="alpha/beta-Hydrolases"/>
    <property type="match status" value="1"/>
</dbReference>
<feature type="transmembrane region" description="Helical" evidence="1">
    <location>
        <begin position="138"/>
        <end position="156"/>
    </location>
</feature>
<keyword evidence="3" id="KW-0378">Hydrolase</keyword>
<gene>
    <name evidence="3" type="ORF">ACH3VR_04010</name>
</gene>
<evidence type="ECO:0000313" key="4">
    <source>
        <dbReference type="Proteomes" id="UP001610861"/>
    </source>
</evidence>
<dbReference type="InterPro" id="IPR029058">
    <property type="entry name" value="AB_hydrolase_fold"/>
</dbReference>
<evidence type="ECO:0000259" key="2">
    <source>
        <dbReference type="Pfam" id="PF12697"/>
    </source>
</evidence>
<dbReference type="RefSeq" id="WP_396639448.1">
    <property type="nucleotide sequence ID" value="NZ_JBIQWL010000001.1"/>
</dbReference>
<feature type="transmembrane region" description="Helical" evidence="1">
    <location>
        <begin position="28"/>
        <end position="49"/>
    </location>
</feature>
<sequence length="427" mass="44321">MSTLIGAPAEGDQRDTAAATHGRRLAPVVLASLTLGLLAAILLVVLPFGRATDSAVTGAVLCGFATGLATLAVFTTRFTDQPQRWASVPALVMGAGGLLLVAFGSSIQPALNWIWPPVMLAVSIFMLVRVRKSVGARWVLYPVIGMLALASVGAGYETMGEAATSQAMPGQLVDVGDHRLHLYCAGSGGPTVVLEAGGGAAASDLELLREDVAGDTRVCVYDRAGRGWSEPAATPPHGIQIATELHTLLQRAHVPGPYVLAGHSFGGLYVQMYAARYPREVAGMVLIDSTAPNAAAAAYEPHSFVLDRVFALVSATARLGLGELFGGTARDLRSSIDEYADASDAVREAASLTDFGDKPLVVLTAGIGNDAAWFAAQDRMAAVSTDSVHRTVEDASHQTLVSDRGAVTAQAILDVVSAVRSGQPLAK</sequence>
<dbReference type="InterPro" id="IPR000073">
    <property type="entry name" value="AB_hydrolase_1"/>
</dbReference>
<dbReference type="Pfam" id="PF12697">
    <property type="entry name" value="Abhydrolase_6"/>
    <property type="match status" value="1"/>
</dbReference>
<feature type="domain" description="AB hydrolase-1" evidence="2">
    <location>
        <begin position="197"/>
        <end position="410"/>
    </location>
</feature>
<dbReference type="Gene3D" id="3.40.50.1820">
    <property type="entry name" value="alpha/beta hydrolase"/>
    <property type="match status" value="1"/>
</dbReference>
<protein>
    <submittedName>
        <fullName evidence="3">Alpha/beta fold hydrolase</fullName>
    </submittedName>
</protein>
<evidence type="ECO:0000256" key="1">
    <source>
        <dbReference type="SAM" id="Phobius"/>
    </source>
</evidence>
<dbReference type="PANTHER" id="PTHR43139">
    <property type="entry name" value="SI:DKEY-122A22.2"/>
    <property type="match status" value="1"/>
</dbReference>
<dbReference type="EMBL" id="JBIQWL010000001">
    <property type="protein sequence ID" value="MFH8249515.1"/>
    <property type="molecule type" value="Genomic_DNA"/>
</dbReference>
<dbReference type="InterPro" id="IPR052370">
    <property type="entry name" value="Meta-cleavage_hydrolase"/>
</dbReference>
<dbReference type="GO" id="GO:0016787">
    <property type="term" value="F:hydrolase activity"/>
    <property type="evidence" value="ECO:0007669"/>
    <property type="project" value="UniProtKB-KW"/>
</dbReference>
<evidence type="ECO:0000313" key="3">
    <source>
        <dbReference type="EMBL" id="MFH8249515.1"/>
    </source>
</evidence>
<feature type="transmembrane region" description="Helical" evidence="1">
    <location>
        <begin position="86"/>
        <end position="107"/>
    </location>
</feature>
<comment type="caution">
    <text evidence="3">The sequence shown here is derived from an EMBL/GenBank/DDBJ whole genome shotgun (WGS) entry which is preliminary data.</text>
</comment>
<reference evidence="3 4" key="1">
    <citation type="submission" date="2024-09" db="EMBL/GenBank/DDBJ databases">
        <authorList>
            <person name="Pan X."/>
        </authorList>
    </citation>
    <scope>NUCLEOTIDE SEQUENCE [LARGE SCALE GENOMIC DNA]</scope>
    <source>
        <strain evidence="3 4">B2969</strain>
    </source>
</reference>
<proteinExistence type="predicted"/>